<dbReference type="VEuPathDB" id="AmoebaDB:EDI_230570"/>
<gene>
    <name evidence="1" type="ORF">EDI_230570</name>
</gene>
<dbReference type="Proteomes" id="UP000008076">
    <property type="component" value="Unassembled WGS sequence"/>
</dbReference>
<organism evidence="2">
    <name type="scientific">Entamoeba dispar (strain ATCC PRA-260 / SAW760)</name>
    <dbReference type="NCBI Taxonomy" id="370354"/>
    <lineage>
        <taxon>Eukaryota</taxon>
        <taxon>Amoebozoa</taxon>
        <taxon>Evosea</taxon>
        <taxon>Archamoebae</taxon>
        <taxon>Mastigamoebida</taxon>
        <taxon>Entamoebidae</taxon>
        <taxon>Entamoeba</taxon>
    </lineage>
</organism>
<dbReference type="RefSeq" id="XP_001740400.1">
    <property type="nucleotide sequence ID" value="XM_001740348.1"/>
</dbReference>
<evidence type="ECO:0000313" key="2">
    <source>
        <dbReference type="Proteomes" id="UP000008076"/>
    </source>
</evidence>
<sequence length="170" mass="19152">MDGITPIQSFQPSQQGQEYSQLIGNGLMPFSEKGKRQPGNVIYMSLKCVMTGGIFEIIIEEEPQSIVILKGQSDGKEYWLTVHGELRVYLVYFYDDNLQRNGNDLTVTICVRRVCGGRLKYSLRIFDSIEIPIETMIEEKDKELVFKGYGLPSESGYSVGNLIVKIVGVD</sequence>
<proteinExistence type="predicted"/>
<protein>
    <submittedName>
        <fullName evidence="1">Uncharacterized protein</fullName>
    </submittedName>
</protein>
<dbReference type="GeneID" id="5885569"/>
<dbReference type="KEGG" id="edi:EDI_230570"/>
<dbReference type="EMBL" id="DS550386">
    <property type="protein sequence ID" value="EDR23210.1"/>
    <property type="molecule type" value="Genomic_DNA"/>
</dbReference>
<dbReference type="AlphaFoldDB" id="B0EQL1"/>
<accession>B0EQL1</accession>
<name>B0EQL1_ENTDS</name>
<reference evidence="2" key="1">
    <citation type="submission" date="2007-12" db="EMBL/GenBank/DDBJ databases">
        <title>Annotation of Entamoeba dispar SAW760.</title>
        <authorList>
            <person name="Lorenzi H."/>
            <person name="Inman J."/>
            <person name="Schobel S."/>
            <person name="Amedeo P."/>
            <person name="Caler E."/>
        </authorList>
    </citation>
    <scope>NUCLEOTIDE SEQUENCE [LARGE SCALE GENOMIC DNA]</scope>
    <source>
        <strain evidence="2">ATCC PRA-260 / SAW760</strain>
    </source>
</reference>
<keyword evidence="2" id="KW-1185">Reference proteome</keyword>
<evidence type="ECO:0000313" key="1">
    <source>
        <dbReference type="EMBL" id="EDR23210.1"/>
    </source>
</evidence>